<evidence type="ECO:0000259" key="2">
    <source>
        <dbReference type="Pfam" id="PF00582"/>
    </source>
</evidence>
<dbReference type="EMBL" id="RKLT01000018">
    <property type="protein sequence ID" value="MBX0297331.1"/>
    <property type="molecule type" value="Genomic_DNA"/>
</dbReference>
<dbReference type="Gene3D" id="3.40.50.620">
    <property type="entry name" value="HUPs"/>
    <property type="match status" value="1"/>
</dbReference>
<dbReference type="AlphaFoldDB" id="A0AAW4PHC1"/>
<dbReference type="InterPro" id="IPR014729">
    <property type="entry name" value="Rossmann-like_a/b/a_fold"/>
</dbReference>
<sequence length="131" mass="14178">MRVLVPIDGSKCSFRALEFATEFTSRFEGSLHVMHITDYDGEAKQDLLDRAETMLAEAGIGDDPEIIPITQMAGPRYANRVGSLILEVATERDYDHVIMGHHGTGRLGQAILGSAAKTVVGADEIPVTIIP</sequence>
<proteinExistence type="inferred from homology"/>
<dbReference type="SUPFAM" id="SSF52402">
    <property type="entry name" value="Adenine nucleotide alpha hydrolases-like"/>
    <property type="match status" value="1"/>
</dbReference>
<evidence type="ECO:0000256" key="1">
    <source>
        <dbReference type="ARBA" id="ARBA00008791"/>
    </source>
</evidence>
<dbReference type="InterPro" id="IPR006016">
    <property type="entry name" value="UspA"/>
</dbReference>
<reference evidence="3 4" key="1">
    <citation type="submission" date="2021-06" db="EMBL/GenBank/DDBJ databases">
        <title>Halomicroarcula sp. a new haloarchaeum isolated from saline soil.</title>
        <authorList>
            <person name="Duran-Viseras A."/>
            <person name="Sanchez-Porro C."/>
            <person name="Ventosa A."/>
        </authorList>
    </citation>
    <scope>NUCLEOTIDE SEQUENCE [LARGE SCALE GENOMIC DNA]</scope>
    <source>
        <strain evidence="3 4">F27</strain>
    </source>
</reference>
<dbReference type="PANTHER" id="PTHR46268:SF6">
    <property type="entry name" value="UNIVERSAL STRESS PROTEIN UP12"/>
    <property type="match status" value="1"/>
</dbReference>
<comment type="caution">
    <text evidence="3">The sequence shown here is derived from an EMBL/GenBank/DDBJ whole genome shotgun (WGS) entry which is preliminary data.</text>
</comment>
<accession>A0AAW4PHC1</accession>
<organism evidence="3 4">
    <name type="scientific">Haloarcula nitratireducens</name>
    <dbReference type="NCBI Taxonomy" id="2487749"/>
    <lineage>
        <taxon>Archaea</taxon>
        <taxon>Methanobacteriati</taxon>
        <taxon>Methanobacteriota</taxon>
        <taxon>Stenosarchaea group</taxon>
        <taxon>Halobacteria</taxon>
        <taxon>Halobacteriales</taxon>
        <taxon>Haloarculaceae</taxon>
        <taxon>Haloarcula</taxon>
    </lineage>
</organism>
<dbReference type="Pfam" id="PF00582">
    <property type="entry name" value="Usp"/>
    <property type="match status" value="1"/>
</dbReference>
<protein>
    <submittedName>
        <fullName evidence="3">Universal stress protein</fullName>
    </submittedName>
</protein>
<dbReference type="InterPro" id="IPR006015">
    <property type="entry name" value="Universal_stress_UspA"/>
</dbReference>
<keyword evidence="4" id="KW-1185">Reference proteome</keyword>
<name>A0AAW4PHC1_9EURY</name>
<feature type="domain" description="UspA" evidence="2">
    <location>
        <begin position="2"/>
        <end position="131"/>
    </location>
</feature>
<comment type="similarity">
    <text evidence="1">Belongs to the universal stress protein A family.</text>
</comment>
<gene>
    <name evidence="3" type="ORF">EGH23_20850</name>
</gene>
<dbReference type="CDD" id="cd00293">
    <property type="entry name" value="USP-like"/>
    <property type="match status" value="1"/>
</dbReference>
<dbReference type="Proteomes" id="UP001430455">
    <property type="component" value="Unassembled WGS sequence"/>
</dbReference>
<dbReference type="RefSeq" id="WP_220581921.1">
    <property type="nucleotide sequence ID" value="NZ_RKLT01000018.1"/>
</dbReference>
<evidence type="ECO:0000313" key="4">
    <source>
        <dbReference type="Proteomes" id="UP001430455"/>
    </source>
</evidence>
<dbReference type="PANTHER" id="PTHR46268">
    <property type="entry name" value="STRESS RESPONSE PROTEIN NHAX"/>
    <property type="match status" value="1"/>
</dbReference>
<dbReference type="PRINTS" id="PR01438">
    <property type="entry name" value="UNVRSLSTRESS"/>
</dbReference>
<evidence type="ECO:0000313" key="3">
    <source>
        <dbReference type="EMBL" id="MBX0297331.1"/>
    </source>
</evidence>